<feature type="region of interest" description="Disordered" evidence="1">
    <location>
        <begin position="79"/>
        <end position="120"/>
    </location>
</feature>
<accession>H1YAG4</accession>
<protein>
    <submittedName>
        <fullName evidence="3">Conjugative transposon TraM protein</fullName>
    </submittedName>
</protein>
<feature type="compositionally biased region" description="Low complexity" evidence="1">
    <location>
        <begin position="160"/>
        <end position="175"/>
    </location>
</feature>
<gene>
    <name evidence="3" type="ORF">Mucpa_2898</name>
</gene>
<dbReference type="Proteomes" id="UP000002774">
    <property type="component" value="Chromosome"/>
</dbReference>
<dbReference type="AlphaFoldDB" id="H1YAG4"/>
<dbReference type="eggNOG" id="ENOG502Z83K">
    <property type="taxonomic scope" value="Bacteria"/>
</dbReference>
<dbReference type="EMBL" id="CM001403">
    <property type="protein sequence ID" value="EHQ27007.1"/>
    <property type="molecule type" value="Genomic_DNA"/>
</dbReference>
<evidence type="ECO:0000259" key="2">
    <source>
        <dbReference type="Pfam" id="PF12508"/>
    </source>
</evidence>
<feature type="compositionally biased region" description="Basic and acidic residues" evidence="1">
    <location>
        <begin position="81"/>
        <end position="98"/>
    </location>
</feature>
<dbReference type="HOGENOM" id="CLU_735320_0_0_10"/>
<keyword evidence="4" id="KW-1185">Reference proteome</keyword>
<name>H1YAG4_9SPHI</name>
<dbReference type="InterPro" id="IPR022187">
    <property type="entry name" value="Conjug_transposon_TraM"/>
</dbReference>
<reference evidence="3" key="1">
    <citation type="submission" date="2011-09" db="EMBL/GenBank/DDBJ databases">
        <title>The permanent draft genome of Mucilaginibacter paludis DSM 18603.</title>
        <authorList>
            <consortium name="US DOE Joint Genome Institute (JGI-PGF)"/>
            <person name="Lucas S."/>
            <person name="Han J."/>
            <person name="Lapidus A."/>
            <person name="Bruce D."/>
            <person name="Goodwin L."/>
            <person name="Pitluck S."/>
            <person name="Peters L."/>
            <person name="Kyrpides N."/>
            <person name="Mavromatis K."/>
            <person name="Ivanova N."/>
            <person name="Mikhailova N."/>
            <person name="Held B."/>
            <person name="Detter J.C."/>
            <person name="Tapia R."/>
            <person name="Han C."/>
            <person name="Land M."/>
            <person name="Hauser L."/>
            <person name="Markowitz V."/>
            <person name="Cheng J.-F."/>
            <person name="Hugenholtz P."/>
            <person name="Woyke T."/>
            <person name="Wu D."/>
            <person name="Tindall B."/>
            <person name="Brambilla E."/>
            <person name="Klenk H.-P."/>
            <person name="Eisen J.A."/>
        </authorList>
    </citation>
    <scope>NUCLEOTIDE SEQUENCE [LARGE SCALE GENOMIC DNA]</scope>
    <source>
        <strain evidence="3">DSM 18603</strain>
    </source>
</reference>
<feature type="compositionally biased region" description="Polar residues" evidence="1">
    <location>
        <begin position="148"/>
        <end position="159"/>
    </location>
</feature>
<proteinExistence type="predicted"/>
<sequence length="436" mass="47621">METTTHSVKFLRKRKFFVAVPALILPFITLLFWVMGGGTSASAEDPLKDKKGFNTALPDAKFKKDQSFDKMSYYDQAATDSAKRLEQSKKDPYYKDSSNRAVQVPDSLTGPMGPNAGLIGTRSKIRPEYTDQHEAKIYSKLSELNAAMNRSEQAQRTQTSPPAASAEAKPAVSSADVTRLEQMMKSMNDKGEDPEMSQLDGMLEKIMDIQNPNRAQEKIKAASDKRRGQVLPVTTKVNHDPLSLLSSSPAYLPGKDSTISVRPLANSFYSLNNSVEENTTQDAIPAVVHETQTIVNGSTVKLRLTSDVYINGVLIPKDNFIFGTAALEGERLAIQISGVRFKNSLFAVQLTACDLDGMEGIYIPGAITRDAMKQSAESSVQSIGSTNFDPSLVSQAAGAGIEAARGLFSKKIKLIKVVIKAGYRVLLRDEKQKQAN</sequence>
<dbReference type="NCBIfam" id="TIGR03779">
    <property type="entry name" value="Bac_Flav_CT_M"/>
    <property type="match status" value="1"/>
</dbReference>
<dbReference type="RefSeq" id="WP_008507268.1">
    <property type="nucleotide sequence ID" value="NZ_CM001403.1"/>
</dbReference>
<evidence type="ECO:0000313" key="4">
    <source>
        <dbReference type="Proteomes" id="UP000002774"/>
    </source>
</evidence>
<dbReference type="Pfam" id="PF12508">
    <property type="entry name" value="Transposon_TraM"/>
    <property type="match status" value="1"/>
</dbReference>
<feature type="region of interest" description="Disordered" evidence="1">
    <location>
        <begin position="148"/>
        <end position="176"/>
    </location>
</feature>
<dbReference type="OrthoDB" id="1453786at2"/>
<evidence type="ECO:0000256" key="1">
    <source>
        <dbReference type="SAM" id="MobiDB-lite"/>
    </source>
</evidence>
<organism evidence="3 4">
    <name type="scientific">Mucilaginibacter paludis DSM 18603</name>
    <dbReference type="NCBI Taxonomy" id="714943"/>
    <lineage>
        <taxon>Bacteria</taxon>
        <taxon>Pseudomonadati</taxon>
        <taxon>Bacteroidota</taxon>
        <taxon>Sphingobacteriia</taxon>
        <taxon>Sphingobacteriales</taxon>
        <taxon>Sphingobacteriaceae</taxon>
        <taxon>Mucilaginibacter</taxon>
    </lineage>
</organism>
<dbReference type="STRING" id="714943.Mucpa_2898"/>
<feature type="domain" description="Conjugative transposon TraM C-terminal" evidence="2">
    <location>
        <begin position="284"/>
        <end position="428"/>
    </location>
</feature>
<dbReference type="InterPro" id="IPR055407">
    <property type="entry name" value="TraM_C"/>
</dbReference>
<evidence type="ECO:0000313" key="3">
    <source>
        <dbReference type="EMBL" id="EHQ27007.1"/>
    </source>
</evidence>